<protein>
    <recommendedName>
        <fullName evidence="3">Excalibur calcium-binding domain-containing protein</fullName>
    </recommendedName>
</protein>
<evidence type="ECO:0000259" key="3">
    <source>
        <dbReference type="SMART" id="SM00894"/>
    </source>
</evidence>
<gene>
    <name evidence="4" type="ORF">GCM10022288_00860</name>
</gene>
<accession>A0ABP8AF09</accession>
<keyword evidence="5" id="KW-1185">Reference proteome</keyword>
<dbReference type="SMART" id="SM00894">
    <property type="entry name" value="Excalibur"/>
    <property type="match status" value="1"/>
</dbReference>
<dbReference type="Gene3D" id="2.60.40.2700">
    <property type="match status" value="6"/>
</dbReference>
<dbReference type="InterPro" id="IPR008613">
    <property type="entry name" value="Excalibur_Ca-bd_domain"/>
</dbReference>
<reference evidence="5" key="1">
    <citation type="journal article" date="2019" name="Int. J. Syst. Evol. Microbiol.">
        <title>The Global Catalogue of Microorganisms (GCM) 10K type strain sequencing project: providing services to taxonomists for standard genome sequencing and annotation.</title>
        <authorList>
            <consortium name="The Broad Institute Genomics Platform"/>
            <consortium name="The Broad Institute Genome Sequencing Center for Infectious Disease"/>
            <person name="Wu L."/>
            <person name="Ma J."/>
        </authorList>
    </citation>
    <scope>NUCLEOTIDE SEQUENCE [LARGE SCALE GENOMIC DNA]</scope>
    <source>
        <strain evidence="5">JCM 17593</strain>
    </source>
</reference>
<evidence type="ECO:0000313" key="4">
    <source>
        <dbReference type="EMBL" id="GAA4182669.1"/>
    </source>
</evidence>
<evidence type="ECO:0000256" key="1">
    <source>
        <dbReference type="SAM" id="MobiDB-lite"/>
    </source>
</evidence>
<evidence type="ECO:0000313" key="5">
    <source>
        <dbReference type="Proteomes" id="UP001500213"/>
    </source>
</evidence>
<sequence>MKRTISACAALAALTTLAVAVGTVPANAADSTGTSTGTESLFDYHVEGVAPTLVDGGLQFAAAGGQPADAFHEEGVALADVTELGFTVAVAPADGGADPAYVLEVDTDGTSASRMTLSAEPYQNGLALNAVGDFDVTRWKFWSSDLAESADGGKSSPEPLSWFEDQYPEAEVVAHGLRLDSTESSSAAVVSGTSFDGMTTDFTLGTASNPIASSTAPADGTEVTPGELSGIDPQSGIGTKTDAWTAPSAFGPIQYAVTSSAKDPAAVGGLAAPSVTQPAGELVASSGRFVWHETAQGTVTVPAVDGGSWAIDGTAATPGVAQALPDGSHTVAFTPDSGRAVYPLDVPAGGTLGPDGSVEFAVALAPGADGGVAAVTSSAAPKVSGTAQIGKTLTATTGTFSPSTAKVSYQWLASGAPISGAVAQTYTPTSASLVGKKLSVAVTARLDGYTEYVATSAQTAAVATGSLTAPTPTITGTAAVNQTLTAKPGTWTSGTTLRYQWYASGAAISKATASTFKLSSAQKGKKITVKVTGSKSGYASVAKTSPARGPVTAGVVSGPAPTISGTAKVGVTLTAKAGTWTSGSTISYRWYANGAAISGATKSTFVPAAAQLGAKVTVTVTATKSGWSSNSKSSAATAAVASGSLASAVPTIAGIAAKGQTLTAKAGAWTSGTALSYQWFAGGAPIAGATAAALKLGAEQEGLPITVKVTGTKAGYTTVTKTSAASGKVTLGLVSGPAPKISGTVKVGATLTAAPGTWTSGSALSYRWYQNGVAISGATSARLALTAGLYQKVITVRVTGAIPGWTSSTVASAPTAKVAAGTLTAATPTISGTDVVGSTLVANRGGWTAGTSFTYQWYRNGAAIRGATGASYRLVSADAPYPITVRVTGAKSGYVSVAKTSAPTRRVSPGDSVNCSNFSTWAQAQAWYKKYYPYFGDVAKLDADHDGSACDALR</sequence>
<dbReference type="EMBL" id="BAABBX010000001">
    <property type="protein sequence ID" value="GAA4182669.1"/>
    <property type="molecule type" value="Genomic_DNA"/>
</dbReference>
<dbReference type="RefSeq" id="WP_344772649.1">
    <property type="nucleotide sequence ID" value="NZ_BAABBX010000001.1"/>
</dbReference>
<feature type="domain" description="Excalibur calcium-binding" evidence="3">
    <location>
        <begin position="911"/>
        <end position="951"/>
    </location>
</feature>
<name>A0ABP8AF09_9MICO</name>
<feature type="signal peptide" evidence="2">
    <location>
        <begin position="1"/>
        <end position="28"/>
    </location>
</feature>
<keyword evidence="2" id="KW-0732">Signal</keyword>
<evidence type="ECO:0000256" key="2">
    <source>
        <dbReference type="SAM" id="SignalP"/>
    </source>
</evidence>
<comment type="caution">
    <text evidence="4">The sequence shown here is derived from an EMBL/GenBank/DDBJ whole genome shotgun (WGS) entry which is preliminary data.</text>
</comment>
<organism evidence="4 5">
    <name type="scientific">Gryllotalpicola kribbensis</name>
    <dbReference type="NCBI Taxonomy" id="993084"/>
    <lineage>
        <taxon>Bacteria</taxon>
        <taxon>Bacillati</taxon>
        <taxon>Actinomycetota</taxon>
        <taxon>Actinomycetes</taxon>
        <taxon>Micrococcales</taxon>
        <taxon>Microbacteriaceae</taxon>
        <taxon>Gryllotalpicola</taxon>
    </lineage>
</organism>
<feature type="chain" id="PRO_5046104876" description="Excalibur calcium-binding domain-containing protein" evidence="2">
    <location>
        <begin position="29"/>
        <end position="954"/>
    </location>
</feature>
<proteinExistence type="predicted"/>
<dbReference type="Proteomes" id="UP001500213">
    <property type="component" value="Unassembled WGS sequence"/>
</dbReference>
<feature type="region of interest" description="Disordered" evidence="1">
    <location>
        <begin position="210"/>
        <end position="234"/>
    </location>
</feature>